<keyword evidence="1" id="KW-0175">Coiled coil</keyword>
<dbReference type="SUPFAM" id="SSF81383">
    <property type="entry name" value="F-box domain"/>
    <property type="match status" value="1"/>
</dbReference>
<protein>
    <submittedName>
        <fullName evidence="2">Uncharacterized protein</fullName>
    </submittedName>
</protein>
<accession>A0A165PAG0</accession>
<dbReference type="InterPro" id="IPR036047">
    <property type="entry name" value="F-box-like_dom_sf"/>
</dbReference>
<sequence length="539" mass="61092">MDQNRAATHVEEQSIRAFLVGVTAARERQIKDARRRAKRTAHGVAQAKARLAEAQEVLKRATHDMEQAVIANTQAEDLLDVAEQPLDDDPYIRLQKGLIHPIRRIPTEILAMLLEASIWAVYSDRVSAFGRPTQYTPMQQTPYRLALVCRRWRNVALTTPAVWRHICVDLSAITRQNINLHKLYLETSFARSARRKVVLRVQRSFSWDDEITFHPEWLRPYIVDITRSDGVVDLVISPLDRDVFDSRNPSVSLHKLRTDECTPLELVHALPSLAPNLRTITVAVPSFIRPPPAAYPSVESVEVERTFAASFTDAGLPHPCENLFGFVPNARQISLDISTGFGTAEHLQHDHVRILRLDYWSENVDIAERYTFPQLEELEMSMLSVDPGDETCRGLLLHLPLIVDGCTNLRTLRMKVHIGLNSKFALMLRSMPRLESLLCPNSSPDKDFAQALGGVGDESVWLCPRLATFQVGRVTEDMCKNLLESLSSRRAAHRRGEDVADLEDVDIGCRNAWRLGAYYRHLLKLTPRARRIQASMDSI</sequence>
<feature type="coiled-coil region" evidence="1">
    <location>
        <begin position="44"/>
        <end position="71"/>
    </location>
</feature>
<dbReference type="PANTHER" id="PTHR38926">
    <property type="entry name" value="F-BOX DOMAIN CONTAINING PROTEIN, EXPRESSED"/>
    <property type="match status" value="1"/>
</dbReference>
<proteinExistence type="predicted"/>
<name>A0A165PAG0_EXIGL</name>
<dbReference type="OrthoDB" id="3063971at2759"/>
<dbReference type="InParanoid" id="A0A165PAG0"/>
<dbReference type="EMBL" id="KV425891">
    <property type="protein sequence ID" value="KZW01885.1"/>
    <property type="molecule type" value="Genomic_DNA"/>
</dbReference>
<dbReference type="PANTHER" id="PTHR38926:SF72">
    <property type="entry name" value="IM:7136021-RELATED"/>
    <property type="match status" value="1"/>
</dbReference>
<evidence type="ECO:0000313" key="2">
    <source>
        <dbReference type="EMBL" id="KZW01885.1"/>
    </source>
</evidence>
<evidence type="ECO:0000256" key="1">
    <source>
        <dbReference type="SAM" id="Coils"/>
    </source>
</evidence>
<reference evidence="2 3" key="1">
    <citation type="journal article" date="2016" name="Mol. Biol. Evol.">
        <title>Comparative Genomics of Early-Diverging Mushroom-Forming Fungi Provides Insights into the Origins of Lignocellulose Decay Capabilities.</title>
        <authorList>
            <person name="Nagy L.G."/>
            <person name="Riley R."/>
            <person name="Tritt A."/>
            <person name="Adam C."/>
            <person name="Daum C."/>
            <person name="Floudas D."/>
            <person name="Sun H."/>
            <person name="Yadav J.S."/>
            <person name="Pangilinan J."/>
            <person name="Larsson K.H."/>
            <person name="Matsuura K."/>
            <person name="Barry K."/>
            <person name="Labutti K."/>
            <person name="Kuo R."/>
            <person name="Ohm R.A."/>
            <person name="Bhattacharya S.S."/>
            <person name="Shirouzu T."/>
            <person name="Yoshinaga Y."/>
            <person name="Martin F.M."/>
            <person name="Grigoriev I.V."/>
            <person name="Hibbett D.S."/>
        </authorList>
    </citation>
    <scope>NUCLEOTIDE SEQUENCE [LARGE SCALE GENOMIC DNA]</scope>
    <source>
        <strain evidence="2 3">HHB12029</strain>
    </source>
</reference>
<evidence type="ECO:0000313" key="3">
    <source>
        <dbReference type="Proteomes" id="UP000077266"/>
    </source>
</evidence>
<organism evidence="2 3">
    <name type="scientific">Exidia glandulosa HHB12029</name>
    <dbReference type="NCBI Taxonomy" id="1314781"/>
    <lineage>
        <taxon>Eukaryota</taxon>
        <taxon>Fungi</taxon>
        <taxon>Dikarya</taxon>
        <taxon>Basidiomycota</taxon>
        <taxon>Agaricomycotina</taxon>
        <taxon>Agaricomycetes</taxon>
        <taxon>Auriculariales</taxon>
        <taxon>Exidiaceae</taxon>
        <taxon>Exidia</taxon>
    </lineage>
</organism>
<dbReference type="Proteomes" id="UP000077266">
    <property type="component" value="Unassembled WGS sequence"/>
</dbReference>
<dbReference type="AlphaFoldDB" id="A0A165PAG0"/>
<gene>
    <name evidence="2" type="ORF">EXIGLDRAFT_716525</name>
</gene>
<keyword evidence="3" id="KW-1185">Reference proteome</keyword>